<proteinExistence type="predicted"/>
<accession>A0A382S4T8</accession>
<organism evidence="1">
    <name type="scientific">marine metagenome</name>
    <dbReference type="NCBI Taxonomy" id="408172"/>
    <lineage>
        <taxon>unclassified sequences</taxon>
        <taxon>metagenomes</taxon>
        <taxon>ecological metagenomes</taxon>
    </lineage>
</organism>
<dbReference type="AlphaFoldDB" id="A0A382S4T8"/>
<gene>
    <name evidence="1" type="ORF">METZ01_LOCUS356992</name>
</gene>
<reference evidence="1" key="1">
    <citation type="submission" date="2018-05" db="EMBL/GenBank/DDBJ databases">
        <authorList>
            <person name="Lanie J.A."/>
            <person name="Ng W.-L."/>
            <person name="Kazmierczak K.M."/>
            <person name="Andrzejewski T.M."/>
            <person name="Davidsen T.M."/>
            <person name="Wayne K.J."/>
            <person name="Tettelin H."/>
            <person name="Glass J.I."/>
            <person name="Rusch D."/>
            <person name="Podicherti R."/>
            <person name="Tsui H.-C.T."/>
            <person name="Winkler M.E."/>
        </authorList>
    </citation>
    <scope>NUCLEOTIDE SEQUENCE</scope>
</reference>
<protein>
    <submittedName>
        <fullName evidence="1">Uncharacterized protein</fullName>
    </submittedName>
</protein>
<sequence length="75" mass="9050">MSNEDLARENLTKAIKAYREKFDDEEPDFGWGFFPRLHLIPEYIYEIDQAIRENKPIKKTKEFDHLSDANYRTKI</sequence>
<evidence type="ECO:0000313" key="1">
    <source>
        <dbReference type="EMBL" id="SVD04138.1"/>
    </source>
</evidence>
<dbReference type="EMBL" id="UINC01125960">
    <property type="protein sequence ID" value="SVD04138.1"/>
    <property type="molecule type" value="Genomic_DNA"/>
</dbReference>
<name>A0A382S4T8_9ZZZZ</name>